<evidence type="ECO:0000313" key="2">
    <source>
        <dbReference type="Proteomes" id="UP000294489"/>
    </source>
</evidence>
<dbReference type="AlphaFoldDB" id="A0A4R8FKL1"/>
<dbReference type="Proteomes" id="UP000294489">
    <property type="component" value="Unassembled WGS sequence"/>
</dbReference>
<name>A0A4R8FKL1_9GAMM</name>
<sequence length="33" mass="3693">MADMIDLLPMTLFLVSVCVPTAFAVTYVWQTTD</sequence>
<dbReference type="EMBL" id="SOEC01000015">
    <property type="protein sequence ID" value="TDX26790.1"/>
    <property type="molecule type" value="Genomic_DNA"/>
</dbReference>
<gene>
    <name evidence="1" type="ORF">DFO67_11555</name>
</gene>
<reference evidence="1 2" key="1">
    <citation type="submission" date="2019-03" db="EMBL/GenBank/DDBJ databases">
        <title>Freshwater and sediment microbial communities from various areas in North America, analyzing microbe dynamics in response to fracking.</title>
        <authorList>
            <person name="Lamendella R."/>
        </authorList>
    </citation>
    <scope>NUCLEOTIDE SEQUENCE [LARGE SCALE GENOMIC DNA]</scope>
    <source>
        <strain evidence="1 2">6_TX</strain>
    </source>
</reference>
<evidence type="ECO:0000313" key="1">
    <source>
        <dbReference type="EMBL" id="TDX26790.1"/>
    </source>
</evidence>
<proteinExistence type="predicted"/>
<comment type="caution">
    <text evidence="1">The sequence shown here is derived from an EMBL/GenBank/DDBJ whole genome shotgun (WGS) entry which is preliminary data.</text>
</comment>
<organism evidence="1 2">
    <name type="scientific">Modicisalibacter xianhensis</name>
    <dbReference type="NCBI Taxonomy" id="442341"/>
    <lineage>
        <taxon>Bacteria</taxon>
        <taxon>Pseudomonadati</taxon>
        <taxon>Pseudomonadota</taxon>
        <taxon>Gammaproteobacteria</taxon>
        <taxon>Oceanospirillales</taxon>
        <taxon>Halomonadaceae</taxon>
        <taxon>Modicisalibacter</taxon>
    </lineage>
</organism>
<accession>A0A4R8FKL1</accession>
<protein>
    <submittedName>
        <fullName evidence="1">Uncharacterized protein</fullName>
    </submittedName>
</protein>